<dbReference type="AlphaFoldDB" id="A0A835PZP8"/>
<evidence type="ECO:0000256" key="5">
    <source>
        <dbReference type="ARBA" id="ARBA00038471"/>
    </source>
</evidence>
<comment type="subcellular location">
    <subcellularLocation>
        <location evidence="1">Secreted</location>
        <location evidence="1">Extracellular space</location>
    </subcellularLocation>
</comment>
<evidence type="ECO:0000256" key="1">
    <source>
        <dbReference type="ARBA" id="ARBA00004239"/>
    </source>
</evidence>
<dbReference type="GO" id="GO:0004857">
    <property type="term" value="F:enzyme inhibitor activity"/>
    <property type="evidence" value="ECO:0007669"/>
    <property type="project" value="InterPro"/>
</dbReference>
<keyword evidence="3" id="KW-0732">Signal</keyword>
<dbReference type="Gene3D" id="1.20.140.40">
    <property type="entry name" value="Invertase/pectin methylesterase inhibitor family protein"/>
    <property type="match status" value="1"/>
</dbReference>
<feature type="domain" description="Pectinesterase inhibitor" evidence="6">
    <location>
        <begin position="108"/>
        <end position="267"/>
    </location>
</feature>
<evidence type="ECO:0000256" key="4">
    <source>
        <dbReference type="ARBA" id="ARBA00023157"/>
    </source>
</evidence>
<name>A0A835PZP8_VANPL</name>
<protein>
    <recommendedName>
        <fullName evidence="6">Pectinesterase inhibitor domain-containing protein</fullName>
    </recommendedName>
</protein>
<dbReference type="OrthoDB" id="1430376at2759"/>
<evidence type="ECO:0000259" key="6">
    <source>
        <dbReference type="SMART" id="SM00856"/>
    </source>
</evidence>
<accession>A0A835PZP8</accession>
<proteinExistence type="inferred from homology"/>
<dbReference type="CDD" id="cd15798">
    <property type="entry name" value="PMEI-like_3"/>
    <property type="match status" value="1"/>
</dbReference>
<comment type="caution">
    <text evidence="7">The sequence shown here is derived from an EMBL/GenBank/DDBJ whole genome shotgun (WGS) entry which is preliminary data.</text>
</comment>
<organism evidence="7 8">
    <name type="scientific">Vanilla planifolia</name>
    <name type="common">Vanilla</name>
    <dbReference type="NCBI Taxonomy" id="51239"/>
    <lineage>
        <taxon>Eukaryota</taxon>
        <taxon>Viridiplantae</taxon>
        <taxon>Streptophyta</taxon>
        <taxon>Embryophyta</taxon>
        <taxon>Tracheophyta</taxon>
        <taxon>Spermatophyta</taxon>
        <taxon>Magnoliopsida</taxon>
        <taxon>Liliopsida</taxon>
        <taxon>Asparagales</taxon>
        <taxon>Orchidaceae</taxon>
        <taxon>Vanilloideae</taxon>
        <taxon>Vanilleae</taxon>
        <taxon>Vanilla</taxon>
    </lineage>
</organism>
<dbReference type="InterPro" id="IPR051955">
    <property type="entry name" value="PME_Inhibitor"/>
</dbReference>
<dbReference type="NCBIfam" id="TIGR01614">
    <property type="entry name" value="PME_inhib"/>
    <property type="match status" value="1"/>
</dbReference>
<dbReference type="InterPro" id="IPR006501">
    <property type="entry name" value="Pectinesterase_inhib_dom"/>
</dbReference>
<dbReference type="Pfam" id="PF04043">
    <property type="entry name" value="PMEI"/>
    <property type="match status" value="1"/>
</dbReference>
<evidence type="ECO:0000313" key="8">
    <source>
        <dbReference type="Proteomes" id="UP000639772"/>
    </source>
</evidence>
<reference evidence="7 8" key="1">
    <citation type="journal article" date="2020" name="Nat. Food">
        <title>A phased Vanilla planifolia genome enables genetic improvement of flavour and production.</title>
        <authorList>
            <person name="Hasing T."/>
            <person name="Tang H."/>
            <person name="Brym M."/>
            <person name="Khazi F."/>
            <person name="Huang T."/>
            <person name="Chambers A.H."/>
        </authorList>
    </citation>
    <scope>NUCLEOTIDE SEQUENCE [LARGE SCALE GENOMIC DNA]</scope>
    <source>
        <tissue evidence="7">Leaf</tissue>
    </source>
</reference>
<dbReference type="GO" id="GO:0005576">
    <property type="term" value="C:extracellular region"/>
    <property type="evidence" value="ECO:0007669"/>
    <property type="project" value="UniProtKB-SubCell"/>
</dbReference>
<keyword evidence="4" id="KW-1015">Disulfide bond</keyword>
<dbReference type="SUPFAM" id="SSF101148">
    <property type="entry name" value="Plant invertase/pectin methylesterase inhibitor"/>
    <property type="match status" value="1"/>
</dbReference>
<dbReference type="PANTHER" id="PTHR31080:SF161">
    <property type="entry name" value="OS10G0508700 PROTEIN"/>
    <property type="match status" value="1"/>
</dbReference>
<dbReference type="InterPro" id="IPR035513">
    <property type="entry name" value="Invertase/methylesterase_inhib"/>
</dbReference>
<evidence type="ECO:0000256" key="2">
    <source>
        <dbReference type="ARBA" id="ARBA00022525"/>
    </source>
</evidence>
<dbReference type="FunFam" id="1.20.140.40:FF:000006">
    <property type="entry name" value="Pectinesterase inhibitor 3"/>
    <property type="match status" value="1"/>
</dbReference>
<comment type="similarity">
    <text evidence="5">Belongs to the PMEI family.</text>
</comment>
<evidence type="ECO:0000313" key="7">
    <source>
        <dbReference type="EMBL" id="KAG0458862.1"/>
    </source>
</evidence>
<keyword evidence="2" id="KW-0964">Secreted</keyword>
<gene>
    <name evidence="7" type="ORF">HPP92_021990</name>
</gene>
<sequence length="279" mass="29594">MMDKHACTRSTPYAFHTHFLSCRQSNLKISHSSSQLQALLLHGNPTSSLYRTKKSYRQASIHTPLKLTMVAPRYTLLAVLGPIVFLASHPTASHGGRTLLTAPHGLATNTEFVRKACSSTTYPELCFSSLSSYASAIKNSPMLLAHTALSIALDGTRSASVAMGAISASNGGMRPREATALSDCMENVGDSIDELRESLGEMGKLSHGEKDTEFRINSIQTWVSAALTDDDTCMDSFGVSAMDGGVKAAVKGRVANVARLTSNALALVSAITSVQSSAP</sequence>
<dbReference type="SMART" id="SM00856">
    <property type="entry name" value="PMEI"/>
    <property type="match status" value="1"/>
</dbReference>
<evidence type="ECO:0000256" key="3">
    <source>
        <dbReference type="ARBA" id="ARBA00022729"/>
    </source>
</evidence>
<dbReference type="PANTHER" id="PTHR31080">
    <property type="entry name" value="PECTINESTERASE INHIBITOR-LIKE"/>
    <property type="match status" value="1"/>
</dbReference>
<dbReference type="EMBL" id="JADCNM010000012">
    <property type="protein sequence ID" value="KAG0458862.1"/>
    <property type="molecule type" value="Genomic_DNA"/>
</dbReference>
<dbReference type="Proteomes" id="UP000639772">
    <property type="component" value="Chromosome 12"/>
</dbReference>